<dbReference type="EMBL" id="CADCTV010000738">
    <property type="protein sequence ID" value="CAA9357787.1"/>
    <property type="molecule type" value="Genomic_DNA"/>
</dbReference>
<dbReference type="Pfam" id="PF12680">
    <property type="entry name" value="SnoaL_2"/>
    <property type="match status" value="1"/>
</dbReference>
<dbReference type="InterPro" id="IPR037401">
    <property type="entry name" value="SnoaL-like"/>
</dbReference>
<dbReference type="PANTHER" id="PTHR41252:SF1">
    <property type="entry name" value="BLR2505 PROTEIN"/>
    <property type="match status" value="1"/>
</dbReference>
<reference evidence="2" key="1">
    <citation type="submission" date="2020-02" db="EMBL/GenBank/DDBJ databases">
        <authorList>
            <person name="Meier V. D."/>
        </authorList>
    </citation>
    <scope>NUCLEOTIDE SEQUENCE</scope>
    <source>
        <strain evidence="2">AVDCRST_MAG89</strain>
    </source>
</reference>
<dbReference type="InterPro" id="IPR032710">
    <property type="entry name" value="NTF2-like_dom_sf"/>
</dbReference>
<protein>
    <recommendedName>
        <fullName evidence="1">SnoaL-like domain-containing protein</fullName>
    </recommendedName>
</protein>
<dbReference type="Gene3D" id="3.10.450.50">
    <property type="match status" value="1"/>
</dbReference>
<evidence type="ECO:0000259" key="1">
    <source>
        <dbReference type="Pfam" id="PF12680"/>
    </source>
</evidence>
<dbReference type="AlphaFoldDB" id="A0A6J4MEB5"/>
<dbReference type="SUPFAM" id="SSF54427">
    <property type="entry name" value="NTF2-like"/>
    <property type="match status" value="1"/>
</dbReference>
<feature type="domain" description="SnoaL-like" evidence="1">
    <location>
        <begin position="31"/>
        <end position="136"/>
    </location>
</feature>
<gene>
    <name evidence="2" type="ORF">AVDCRST_MAG89-3544</name>
</gene>
<evidence type="ECO:0000313" key="2">
    <source>
        <dbReference type="EMBL" id="CAA9357787.1"/>
    </source>
</evidence>
<dbReference type="PANTHER" id="PTHR41252">
    <property type="entry name" value="BLR2505 PROTEIN"/>
    <property type="match status" value="1"/>
</dbReference>
<name>A0A6J4MEB5_9BACT</name>
<proteinExistence type="predicted"/>
<sequence>MVATDVLPPTIAAAPRPLPAACDACADAAMIRAMYDAYARRDLLDVVSCFAPDVVIRQSTHLPWGGMYRGLDRVREFYDTLMEHVDSRFEVQEVLPAGERVIVSGRTRGIARRTGAAFDLRATHVYELRRGKVIRMESYVDTPGMIAVL</sequence>
<accession>A0A6J4MEB5</accession>
<organism evidence="2">
    <name type="scientific">uncultured Gemmatimonadota bacterium</name>
    <dbReference type="NCBI Taxonomy" id="203437"/>
    <lineage>
        <taxon>Bacteria</taxon>
        <taxon>Pseudomonadati</taxon>
        <taxon>Gemmatimonadota</taxon>
        <taxon>environmental samples</taxon>
    </lineage>
</organism>